<name>A0A1G7Z5M1_ANETH</name>
<keyword evidence="1" id="KW-0472">Membrane</keyword>
<accession>A0A1G7Z5M1</accession>
<dbReference type="EMBL" id="CP080764">
    <property type="protein sequence ID" value="QYY41902.1"/>
    <property type="molecule type" value="Genomic_DNA"/>
</dbReference>
<evidence type="ECO:0000313" key="3">
    <source>
        <dbReference type="EMBL" id="SDH03984.1"/>
    </source>
</evidence>
<proteinExistence type="predicted"/>
<dbReference type="Proteomes" id="UP000826616">
    <property type="component" value="Chromosome"/>
</dbReference>
<keyword evidence="5" id="KW-1185">Reference proteome</keyword>
<dbReference type="InterPro" id="IPR032307">
    <property type="entry name" value="PepSY_TM-like_2"/>
</dbReference>
<protein>
    <submittedName>
        <fullName evidence="2">PepSY domain-containing protein</fullName>
    </submittedName>
</protein>
<keyword evidence="1" id="KW-1133">Transmembrane helix</keyword>
<evidence type="ECO:0000313" key="5">
    <source>
        <dbReference type="Proteomes" id="UP000826616"/>
    </source>
</evidence>
<reference evidence="2 5" key="2">
    <citation type="submission" date="2021-08" db="EMBL/GenBank/DDBJ databases">
        <title>Complete genome sequence of the strain Aneurinibacillus thermoaerophilus CCM 8960.</title>
        <authorList>
            <person name="Musilova J."/>
            <person name="Kourilova X."/>
            <person name="Pernicova I."/>
            <person name="Bezdicek M."/>
            <person name="Lengerova M."/>
            <person name="Obruca S."/>
            <person name="Sedlar K."/>
        </authorList>
    </citation>
    <scope>NUCLEOTIDE SEQUENCE [LARGE SCALE GENOMIC DNA]</scope>
    <source>
        <strain evidence="2 5">CCM 8960</strain>
    </source>
</reference>
<organism evidence="3 4">
    <name type="scientific">Aneurinibacillus thermoaerophilus</name>
    <dbReference type="NCBI Taxonomy" id="143495"/>
    <lineage>
        <taxon>Bacteria</taxon>
        <taxon>Bacillati</taxon>
        <taxon>Bacillota</taxon>
        <taxon>Bacilli</taxon>
        <taxon>Bacillales</taxon>
        <taxon>Paenibacillaceae</taxon>
        <taxon>Aneurinibacillus group</taxon>
        <taxon>Aneurinibacillus</taxon>
    </lineage>
</organism>
<dbReference type="RefSeq" id="WP_057898080.1">
    <property type="nucleotide sequence ID" value="NZ_CP080764.1"/>
</dbReference>
<dbReference type="PANTHER" id="PTHR40115">
    <property type="entry name" value="INNER MEMBRANE PROTEIN WITH PEPSY TM HELIX"/>
    <property type="match status" value="1"/>
</dbReference>
<dbReference type="AlphaFoldDB" id="A0A1G7Z5M1"/>
<keyword evidence="1" id="KW-0812">Transmembrane</keyword>
<dbReference type="EMBL" id="FNDE01000009">
    <property type="protein sequence ID" value="SDH03984.1"/>
    <property type="molecule type" value="Genomic_DNA"/>
</dbReference>
<evidence type="ECO:0000313" key="4">
    <source>
        <dbReference type="Proteomes" id="UP000198956"/>
    </source>
</evidence>
<gene>
    <name evidence="2" type="ORF">K3F53_13515</name>
    <name evidence="3" type="ORF">SAMN04489735_100950</name>
</gene>
<dbReference type="Proteomes" id="UP000198956">
    <property type="component" value="Unassembled WGS sequence"/>
</dbReference>
<reference evidence="3 4" key="1">
    <citation type="submission" date="2016-10" db="EMBL/GenBank/DDBJ databases">
        <authorList>
            <person name="de Groot N.N."/>
        </authorList>
    </citation>
    <scope>NUCLEOTIDE SEQUENCE [LARGE SCALE GENOMIC DNA]</scope>
    <source>
        <strain evidence="3 4">L 420-91</strain>
    </source>
</reference>
<evidence type="ECO:0000313" key="2">
    <source>
        <dbReference type="EMBL" id="QYY41902.1"/>
    </source>
</evidence>
<dbReference type="PANTHER" id="PTHR40115:SF1">
    <property type="entry name" value="INNER MEMBRANE PROTEIN WITH PEPSY TM HELIX"/>
    <property type="match status" value="1"/>
</dbReference>
<dbReference type="OrthoDB" id="1787325at2"/>
<feature type="transmembrane region" description="Helical" evidence="1">
    <location>
        <begin position="63"/>
        <end position="86"/>
    </location>
</feature>
<feature type="transmembrane region" description="Helical" evidence="1">
    <location>
        <begin position="7"/>
        <end position="30"/>
    </location>
</feature>
<sequence length="105" mass="11990">MYRITRLIHRIAGIIGAILMLIMAITGLLLNHRSFIGYSSEMEMKLQKFIFGLHSGTIGKMSIVWLTDVGAICMIVLSMTGIWMWFKGDRKMKPVDTRLKRGNDE</sequence>
<evidence type="ECO:0000256" key="1">
    <source>
        <dbReference type="SAM" id="Phobius"/>
    </source>
</evidence>
<dbReference type="GeneID" id="97142395"/>